<evidence type="ECO:0000313" key="4">
    <source>
        <dbReference type="EMBL" id="GHO91436.1"/>
    </source>
</evidence>
<dbReference type="GO" id="GO:0004672">
    <property type="term" value="F:protein kinase activity"/>
    <property type="evidence" value="ECO:0007669"/>
    <property type="project" value="InterPro"/>
</dbReference>
<dbReference type="InterPro" id="IPR011009">
    <property type="entry name" value="Kinase-like_dom_sf"/>
</dbReference>
<feature type="transmembrane region" description="Helical" evidence="2">
    <location>
        <begin position="453"/>
        <end position="473"/>
    </location>
</feature>
<keyword evidence="2" id="KW-1133">Transmembrane helix</keyword>
<keyword evidence="5" id="KW-1185">Reference proteome</keyword>
<dbReference type="Proteomes" id="UP000597444">
    <property type="component" value="Unassembled WGS sequence"/>
</dbReference>
<dbReference type="SMART" id="SM00220">
    <property type="entry name" value="S_TKc"/>
    <property type="match status" value="1"/>
</dbReference>
<comment type="caution">
    <text evidence="4">The sequence shown here is derived from an EMBL/GenBank/DDBJ whole genome shotgun (WGS) entry which is preliminary data.</text>
</comment>
<evidence type="ECO:0000259" key="3">
    <source>
        <dbReference type="PROSITE" id="PS50011"/>
    </source>
</evidence>
<feature type="compositionally biased region" description="Polar residues" evidence="1">
    <location>
        <begin position="1"/>
        <end position="12"/>
    </location>
</feature>
<proteinExistence type="predicted"/>
<feature type="domain" description="Protein kinase" evidence="3">
    <location>
        <begin position="116"/>
        <end position="368"/>
    </location>
</feature>
<dbReference type="InterPro" id="IPR000719">
    <property type="entry name" value="Prot_kinase_dom"/>
</dbReference>
<reference evidence="4" key="1">
    <citation type="submission" date="2020-10" db="EMBL/GenBank/DDBJ databases">
        <title>Taxonomic study of unclassified bacteria belonging to the class Ktedonobacteria.</title>
        <authorList>
            <person name="Yabe S."/>
            <person name="Wang C.M."/>
            <person name="Zheng Y."/>
            <person name="Sakai Y."/>
            <person name="Cavaletti L."/>
            <person name="Monciardini P."/>
            <person name="Donadio S."/>
        </authorList>
    </citation>
    <scope>NUCLEOTIDE SEQUENCE</scope>
    <source>
        <strain evidence="4">ID150040</strain>
    </source>
</reference>
<protein>
    <recommendedName>
        <fullName evidence="3">Protein kinase domain-containing protein</fullName>
    </recommendedName>
</protein>
<evidence type="ECO:0000256" key="2">
    <source>
        <dbReference type="SAM" id="Phobius"/>
    </source>
</evidence>
<keyword evidence="2" id="KW-0812">Transmembrane</keyword>
<accession>A0A8J3IBV2</accession>
<keyword evidence="2" id="KW-0472">Membrane</keyword>
<dbReference type="AlphaFoldDB" id="A0A8J3IBV2"/>
<evidence type="ECO:0000256" key="1">
    <source>
        <dbReference type="SAM" id="MobiDB-lite"/>
    </source>
</evidence>
<gene>
    <name evidence="4" type="ORF">KSF_014840</name>
</gene>
<evidence type="ECO:0000313" key="5">
    <source>
        <dbReference type="Proteomes" id="UP000597444"/>
    </source>
</evidence>
<organism evidence="4 5">
    <name type="scientific">Reticulibacter mediterranei</name>
    <dbReference type="NCBI Taxonomy" id="2778369"/>
    <lineage>
        <taxon>Bacteria</taxon>
        <taxon>Bacillati</taxon>
        <taxon>Chloroflexota</taxon>
        <taxon>Ktedonobacteria</taxon>
        <taxon>Ktedonobacterales</taxon>
        <taxon>Reticulibacteraceae</taxon>
        <taxon>Reticulibacter</taxon>
    </lineage>
</organism>
<dbReference type="PROSITE" id="PS50011">
    <property type="entry name" value="PROTEIN_KINASE_DOM"/>
    <property type="match status" value="1"/>
</dbReference>
<feature type="compositionally biased region" description="Polar residues" evidence="1">
    <location>
        <begin position="67"/>
        <end position="82"/>
    </location>
</feature>
<dbReference type="SUPFAM" id="SSF56112">
    <property type="entry name" value="Protein kinase-like (PK-like)"/>
    <property type="match status" value="1"/>
</dbReference>
<dbReference type="RefSeq" id="WP_220202331.1">
    <property type="nucleotide sequence ID" value="NZ_BNJK01000001.1"/>
</dbReference>
<feature type="region of interest" description="Disordered" evidence="1">
    <location>
        <begin position="1"/>
        <end position="91"/>
    </location>
</feature>
<name>A0A8J3IBV2_9CHLR</name>
<dbReference type="EMBL" id="BNJK01000001">
    <property type="protein sequence ID" value="GHO91436.1"/>
    <property type="molecule type" value="Genomic_DNA"/>
</dbReference>
<feature type="compositionally biased region" description="Polar residues" evidence="1">
    <location>
        <begin position="25"/>
        <end position="39"/>
    </location>
</feature>
<sequence length="474" mass="51415">MKFDPQTFSGQLSGMPPIDRAPASNVPSRPQGPISSSPVTPLPGTDFGRISAPLRPSRLITEREGNAVSTSSPNQSMLSQQLPLPDTGDSADLLKDQRTLAPGTVLRNGRYRLRELHSRQDWLSGVSEAMWIAQDAQRSGSQVMICELTVPESNSMMVQSMLRAATMALTSAGRHPSIPTLWDAFSDQGQNFFVFESFEGESLLARMRRTGRPLAEQEVIECCLQLIDLLDLLSQQSPPLVHGLIRPEHIVMSLSGNQYLLTNFSVIMAGGATQFVSGIDRTQLSPFMAPELPRGTIDPRLDLYSLLASAYYAVTGSIPNGHSGTIIPSAQNLNPNVSSAFDNILMKGLRPLVNQRYQHPLELRQDLLGLRSVSGTITPKNEALISASGGPRPALSQSTISVSSQQEIPDSVAQVLPGLLATGMVDDDDLSTMLPRPEDLPPMEPRNEQLQSIIWLAGILVCLIAIVILSRGLI</sequence>
<dbReference type="Gene3D" id="1.10.510.10">
    <property type="entry name" value="Transferase(Phosphotransferase) domain 1"/>
    <property type="match status" value="1"/>
</dbReference>
<dbReference type="GO" id="GO:0005524">
    <property type="term" value="F:ATP binding"/>
    <property type="evidence" value="ECO:0007669"/>
    <property type="project" value="InterPro"/>
</dbReference>